<dbReference type="KEGG" id="vra:111240740"/>
<reference evidence="3" key="2">
    <citation type="submission" date="2025-08" db="UniProtKB">
        <authorList>
            <consortium name="RefSeq"/>
        </authorList>
    </citation>
    <scope>IDENTIFICATION</scope>
    <source>
        <tissue evidence="3">Leaf</tissue>
    </source>
</reference>
<proteinExistence type="predicted"/>
<gene>
    <name evidence="3" type="primary">LOC111240740</name>
</gene>
<evidence type="ECO:0000259" key="1">
    <source>
        <dbReference type="Pfam" id="PF15072"/>
    </source>
</evidence>
<dbReference type="GeneID" id="111240740"/>
<protein>
    <submittedName>
        <fullName evidence="3">Uncharacterized protein LOC111240740</fullName>
    </submittedName>
</protein>
<dbReference type="OrthoDB" id="550780at2759"/>
<dbReference type="AlphaFoldDB" id="A0A3Q0ENT5"/>
<name>A0A3Q0ENT5_VIGRR</name>
<organism evidence="2 3">
    <name type="scientific">Vigna radiata var. radiata</name>
    <name type="common">Mung bean</name>
    <name type="synonym">Phaseolus aureus</name>
    <dbReference type="NCBI Taxonomy" id="3916"/>
    <lineage>
        <taxon>Eukaryota</taxon>
        <taxon>Viridiplantae</taxon>
        <taxon>Streptophyta</taxon>
        <taxon>Embryophyta</taxon>
        <taxon>Tracheophyta</taxon>
        <taxon>Spermatophyta</taxon>
        <taxon>Magnoliopsida</taxon>
        <taxon>eudicotyledons</taxon>
        <taxon>Gunneridae</taxon>
        <taxon>Pentapetalae</taxon>
        <taxon>rosids</taxon>
        <taxon>fabids</taxon>
        <taxon>Fabales</taxon>
        <taxon>Fabaceae</taxon>
        <taxon>Papilionoideae</taxon>
        <taxon>50 kb inversion clade</taxon>
        <taxon>NPAAA clade</taxon>
        <taxon>indigoferoid/millettioid clade</taxon>
        <taxon>Phaseoleae</taxon>
        <taxon>Vigna</taxon>
    </lineage>
</organism>
<accession>A0A3Q0ENT5</accession>
<dbReference type="InterPro" id="IPR058570">
    <property type="entry name" value="HROB_OB"/>
</dbReference>
<evidence type="ECO:0000313" key="2">
    <source>
        <dbReference type="Proteomes" id="UP000087766"/>
    </source>
</evidence>
<feature type="domain" description="Homologous recombination OB-fold protein OB-fold" evidence="1">
    <location>
        <begin position="106"/>
        <end position="163"/>
    </location>
</feature>
<dbReference type="PANTHER" id="PTHR14523:SF1">
    <property type="entry name" value="HOMOLOGOUS RECOMBINATION OB-FOLD PROTEIN"/>
    <property type="match status" value="1"/>
</dbReference>
<dbReference type="STRING" id="3916.A0A3Q0ENT5"/>
<dbReference type="Proteomes" id="UP000087766">
    <property type="component" value="Chromosome 2"/>
</dbReference>
<dbReference type="InterPro" id="IPR028045">
    <property type="entry name" value="HROB"/>
</dbReference>
<reference evidence="2" key="1">
    <citation type="journal article" date="2014" name="Nat. Commun.">
        <title>Genome sequence of mungbean and insights into evolution within Vigna species.</title>
        <authorList>
            <person name="Kang Y.J."/>
            <person name="Kim S.K."/>
            <person name="Kim M.Y."/>
            <person name="Lestari P."/>
            <person name="Kim K.H."/>
            <person name="Ha B.K."/>
            <person name="Jun T.H."/>
            <person name="Hwang W.J."/>
            <person name="Lee T."/>
            <person name="Lee J."/>
            <person name="Shim S."/>
            <person name="Yoon M.Y."/>
            <person name="Jang Y.E."/>
            <person name="Han K.S."/>
            <person name="Taeprayoon P."/>
            <person name="Yoon N."/>
            <person name="Somta P."/>
            <person name="Tanya P."/>
            <person name="Kim K.S."/>
            <person name="Gwag J.G."/>
            <person name="Moon J.K."/>
            <person name="Lee Y.H."/>
            <person name="Park B.S."/>
            <person name="Bombarely A."/>
            <person name="Doyle J.J."/>
            <person name="Jackson S.A."/>
            <person name="Schafleitner R."/>
            <person name="Srinives P."/>
            <person name="Varshney R.K."/>
            <person name="Lee S.H."/>
        </authorList>
    </citation>
    <scope>NUCLEOTIDE SEQUENCE [LARGE SCALE GENOMIC DNA]</scope>
    <source>
        <strain evidence="2">cv. VC1973A</strain>
    </source>
</reference>
<sequence length="172" mass="19145">MDVWEDLVYDDDVLHSFFKKCDSSASLIPGPAGNVQAAMLNRLSSEEPKSTQEFARQVAQATFERDFNSNAWIWAEMFIQHHELVTDGKMENLNSLTEAKKSWVLPVVACLLKECKPNGLGDMLLTIKDPSGTMQASLHKKVLQDPEFGNHIGVGSVMVLNLVRGLSQNNIK</sequence>
<dbReference type="PANTHER" id="PTHR14523">
    <property type="entry name" value="UNCHARACTERIZED PROTEIN C17ORF53 HOMOLOG"/>
    <property type="match status" value="1"/>
</dbReference>
<keyword evidence="2" id="KW-1185">Reference proteome</keyword>
<dbReference type="Pfam" id="PF15072">
    <property type="entry name" value="HROB"/>
    <property type="match status" value="1"/>
</dbReference>
<evidence type="ECO:0000313" key="3">
    <source>
        <dbReference type="RefSeq" id="XP_022632059.1"/>
    </source>
</evidence>
<dbReference type="RefSeq" id="XP_022632059.1">
    <property type="nucleotide sequence ID" value="XM_022776338.1"/>
</dbReference>
<dbReference type="GO" id="GO:0000725">
    <property type="term" value="P:recombinational repair"/>
    <property type="evidence" value="ECO:0007669"/>
    <property type="project" value="InterPro"/>
</dbReference>